<evidence type="ECO:0008006" key="3">
    <source>
        <dbReference type="Google" id="ProtNLM"/>
    </source>
</evidence>
<dbReference type="InterPro" id="IPR011990">
    <property type="entry name" value="TPR-like_helical_dom_sf"/>
</dbReference>
<reference evidence="1 2" key="1">
    <citation type="submission" date="2018-07" db="EMBL/GenBank/DDBJ databases">
        <title>Genomic Encyclopedia of Type Strains, Phase IV (KMG-IV): sequencing the most valuable type-strain genomes for metagenomic binning, comparative biology and taxonomic classification.</title>
        <authorList>
            <person name="Goeker M."/>
        </authorList>
    </citation>
    <scope>NUCLEOTIDE SEQUENCE [LARGE SCALE GENOMIC DNA]</scope>
    <source>
        <strain evidence="1 2">DSM 26725</strain>
    </source>
</reference>
<gene>
    <name evidence="1" type="ORF">DFR46_1979</name>
</gene>
<dbReference type="Gene3D" id="1.25.40.10">
    <property type="entry name" value="Tetratricopeptide repeat domain"/>
    <property type="match status" value="1"/>
</dbReference>
<evidence type="ECO:0000313" key="2">
    <source>
        <dbReference type="Proteomes" id="UP000256310"/>
    </source>
</evidence>
<protein>
    <recommendedName>
        <fullName evidence="3">Tetratricopeptide repeat protein</fullName>
    </recommendedName>
</protein>
<name>A0A3D9FGK5_9SPHN</name>
<accession>A0A3D9FGK5</accession>
<sequence length="159" mass="19205">MSSRWISNGRNRLFLKRLSARIHLMRAHIFYLREKFDQAERALDRDLKEVPQWLVAEALLATVYVRQDRDEEAWNLFKRIILDLENLAQRTAREEYVRLYSRSYIEWLAGNDSDEYIAKAAHCEVDRWVRGFLPLRDGYFWEFADGKKRLEFIEFNQIG</sequence>
<organism evidence="1 2">
    <name type="scientific">Parasphingopyxis lamellibrachiae</name>
    <dbReference type="NCBI Taxonomy" id="680125"/>
    <lineage>
        <taxon>Bacteria</taxon>
        <taxon>Pseudomonadati</taxon>
        <taxon>Pseudomonadota</taxon>
        <taxon>Alphaproteobacteria</taxon>
        <taxon>Sphingomonadales</taxon>
        <taxon>Sphingomonadaceae</taxon>
        <taxon>Parasphingopyxis</taxon>
    </lineage>
</organism>
<dbReference type="AlphaFoldDB" id="A0A3D9FGK5"/>
<keyword evidence="2" id="KW-1185">Reference proteome</keyword>
<comment type="caution">
    <text evidence="1">The sequence shown here is derived from an EMBL/GenBank/DDBJ whole genome shotgun (WGS) entry which is preliminary data.</text>
</comment>
<dbReference type="Proteomes" id="UP000256310">
    <property type="component" value="Unassembled WGS sequence"/>
</dbReference>
<proteinExistence type="predicted"/>
<dbReference type="EMBL" id="QRDP01000004">
    <property type="protein sequence ID" value="RED16945.1"/>
    <property type="molecule type" value="Genomic_DNA"/>
</dbReference>
<dbReference type="SUPFAM" id="SSF48452">
    <property type="entry name" value="TPR-like"/>
    <property type="match status" value="1"/>
</dbReference>
<evidence type="ECO:0000313" key="1">
    <source>
        <dbReference type="EMBL" id="RED16945.1"/>
    </source>
</evidence>